<gene>
    <name evidence="2" type="ORF">SPHA_79314</name>
</gene>
<proteinExistence type="predicted"/>
<feature type="compositionally biased region" description="Basic and acidic residues" evidence="1">
    <location>
        <begin position="325"/>
        <end position="347"/>
    </location>
</feature>
<sequence length="458" mass="50674">MSICIIRCKDRRNATHRDGVNVPCKCITEHGNFTCSSQQSTYWSDGSGCAKGDSELSRVHTRGSRRGPYPVEKFGSGQKYADGAYQEIGGLSRGKDSEHKQFMSPDCHSEREDGPSGGDTGQNKQEDFFTSQQYKPSSSNTDPNILKNMQKKPRKQTYFYPGDTNNISRPLYKPNIGHIPDCSQWIDMKPTTEDSGVSGSNSQSSCFLNESRNSSEPLQFSSVPQTPEDLTIQICSAMSICIIRCKDRRNASRRDGVNAPCKCITEHGHYTCSSQQSTYWPDGSGTSKTDSDLSRTHTRGSRRDGFSGKKAMDGGVYQEIAGKSRGKDTERKQFMTPDCHSKRDDGWSRGGSGHSREEPNPFTSQHFKSPPSLTDQNTPKKPISQINFYPGDTNPSSRSLHKPNIGHVPDCSQWIDLKPATEDSGVTGPHLQSTCYLPESRGSASEPTQFTSVPQVLY</sequence>
<feature type="compositionally biased region" description="Polar residues" evidence="1">
    <location>
        <begin position="442"/>
        <end position="458"/>
    </location>
</feature>
<protein>
    <submittedName>
        <fullName evidence="2">Uncharacterized protein</fullName>
    </submittedName>
</protein>
<comment type="caution">
    <text evidence="2">The sequence shown here is derived from an EMBL/GenBank/DDBJ whole genome shotgun (WGS) entry which is preliminary data.</text>
</comment>
<keyword evidence="3" id="KW-1185">Reference proteome</keyword>
<feature type="region of interest" description="Disordered" evidence="1">
    <location>
        <begin position="274"/>
        <end position="405"/>
    </location>
</feature>
<feature type="compositionally biased region" description="Basic and acidic residues" evidence="1">
    <location>
        <begin position="93"/>
        <end position="114"/>
    </location>
</feature>
<feature type="compositionally biased region" description="Basic and acidic residues" evidence="1">
    <location>
        <begin position="289"/>
        <end position="312"/>
    </location>
</feature>
<feature type="region of interest" description="Disordered" evidence="1">
    <location>
        <begin position="190"/>
        <end position="210"/>
    </location>
</feature>
<feature type="compositionally biased region" description="Polar residues" evidence="1">
    <location>
        <begin position="361"/>
        <end position="398"/>
    </location>
</feature>
<dbReference type="EMBL" id="CAHIKZ030005565">
    <property type="protein sequence ID" value="CAE1329943.1"/>
    <property type="molecule type" value="Genomic_DNA"/>
</dbReference>
<feature type="compositionally biased region" description="Low complexity" evidence="1">
    <location>
        <begin position="195"/>
        <end position="205"/>
    </location>
</feature>
<name>A0A812EY66_ACAPH</name>
<evidence type="ECO:0000313" key="3">
    <source>
        <dbReference type="Proteomes" id="UP000597762"/>
    </source>
</evidence>
<evidence type="ECO:0000313" key="2">
    <source>
        <dbReference type="EMBL" id="CAE1329943.1"/>
    </source>
</evidence>
<dbReference type="OrthoDB" id="6158603at2759"/>
<feature type="compositionally biased region" description="Polar residues" evidence="1">
    <location>
        <begin position="128"/>
        <end position="143"/>
    </location>
</feature>
<accession>A0A812EY66</accession>
<reference evidence="2" key="1">
    <citation type="submission" date="2021-01" db="EMBL/GenBank/DDBJ databases">
        <authorList>
            <person name="Li R."/>
            <person name="Bekaert M."/>
        </authorList>
    </citation>
    <scope>NUCLEOTIDE SEQUENCE</scope>
    <source>
        <strain evidence="2">Farmed</strain>
    </source>
</reference>
<feature type="region of interest" description="Disordered" evidence="1">
    <location>
        <begin position="60"/>
        <end position="161"/>
    </location>
</feature>
<organism evidence="2 3">
    <name type="scientific">Acanthosepion pharaonis</name>
    <name type="common">Pharaoh cuttlefish</name>
    <name type="synonym">Sepia pharaonis</name>
    <dbReference type="NCBI Taxonomy" id="158019"/>
    <lineage>
        <taxon>Eukaryota</taxon>
        <taxon>Metazoa</taxon>
        <taxon>Spiralia</taxon>
        <taxon>Lophotrochozoa</taxon>
        <taxon>Mollusca</taxon>
        <taxon>Cephalopoda</taxon>
        <taxon>Coleoidea</taxon>
        <taxon>Decapodiformes</taxon>
        <taxon>Sepiida</taxon>
        <taxon>Sepiina</taxon>
        <taxon>Sepiidae</taxon>
        <taxon>Acanthosepion</taxon>
    </lineage>
</organism>
<dbReference type="Proteomes" id="UP000597762">
    <property type="component" value="Unassembled WGS sequence"/>
</dbReference>
<evidence type="ECO:0000256" key="1">
    <source>
        <dbReference type="SAM" id="MobiDB-lite"/>
    </source>
</evidence>
<dbReference type="AlphaFoldDB" id="A0A812EY66"/>
<feature type="region of interest" description="Disordered" evidence="1">
    <location>
        <begin position="420"/>
        <end position="458"/>
    </location>
</feature>
<feature type="compositionally biased region" description="Polar residues" evidence="1">
    <location>
        <begin position="274"/>
        <end position="288"/>
    </location>
</feature>